<dbReference type="OrthoDB" id="5391057at2"/>
<proteinExistence type="predicted"/>
<dbReference type="RefSeq" id="WP_039739764.1">
    <property type="nucleotide sequence ID" value="NZ_CP009788.1"/>
</dbReference>
<dbReference type="Gene3D" id="3.20.20.70">
    <property type="entry name" value="Aldolase class I"/>
    <property type="match status" value="1"/>
</dbReference>
<dbReference type="STRING" id="345632.GPICK_01110"/>
<keyword evidence="2" id="KW-1185">Reference proteome</keyword>
<protein>
    <recommendedName>
        <fullName evidence="3">Radical SAM protein</fullName>
    </recommendedName>
</protein>
<name>A0A0B5BC80_9BACT</name>
<evidence type="ECO:0008006" key="3">
    <source>
        <dbReference type="Google" id="ProtNLM"/>
    </source>
</evidence>
<dbReference type="NCBIfam" id="NF045502">
    <property type="entry name" value="variant_rSAM"/>
    <property type="match status" value="1"/>
</dbReference>
<accession>A0A0B5BC80</accession>
<dbReference type="HOGENOM" id="CLU_054532_0_0_7"/>
<organism evidence="1 2">
    <name type="scientific">Geobacter pickeringii</name>
    <dbReference type="NCBI Taxonomy" id="345632"/>
    <lineage>
        <taxon>Bacteria</taxon>
        <taxon>Pseudomonadati</taxon>
        <taxon>Thermodesulfobacteriota</taxon>
        <taxon>Desulfuromonadia</taxon>
        <taxon>Geobacterales</taxon>
        <taxon>Geobacteraceae</taxon>
        <taxon>Geobacter</taxon>
    </lineage>
</organism>
<dbReference type="SUPFAM" id="SSF102114">
    <property type="entry name" value="Radical SAM enzymes"/>
    <property type="match status" value="1"/>
</dbReference>
<dbReference type="EMBL" id="CP009788">
    <property type="protein sequence ID" value="AJE02160.1"/>
    <property type="molecule type" value="Genomic_DNA"/>
</dbReference>
<evidence type="ECO:0000313" key="2">
    <source>
        <dbReference type="Proteomes" id="UP000057609"/>
    </source>
</evidence>
<dbReference type="Proteomes" id="UP000057609">
    <property type="component" value="Chromosome"/>
</dbReference>
<dbReference type="KEGG" id="gpi:GPICK_01110"/>
<evidence type="ECO:0000313" key="1">
    <source>
        <dbReference type="EMBL" id="AJE02160.1"/>
    </source>
</evidence>
<dbReference type="InterPro" id="IPR013785">
    <property type="entry name" value="Aldolase_TIM"/>
</dbReference>
<reference evidence="1 2" key="1">
    <citation type="journal article" date="2015" name="Genome Announc.">
        <title>Complete Genome of Geobacter pickeringii G13T, a Metal-Reducing Isolate from Sedimentary Kaolin Deposits.</title>
        <authorList>
            <person name="Badalamenti J.P."/>
            <person name="Bond D.R."/>
        </authorList>
    </citation>
    <scope>NUCLEOTIDE SEQUENCE [LARGE SCALE GENOMIC DNA]</scope>
    <source>
        <strain evidence="1 2">G13</strain>
    </source>
</reference>
<sequence>MSVAVKWRIREELSLDEVVEKYPRFPRLIAVKIDVQRRGVHYTERSLGAVDEKVHQMRSPYLFGSRDGAIKPLPESLLLRDGTTILTDPTPQGQDPYLVDLVDGKFALTDGGKLIEFIDLWPKPKYYDKKTSSGIPMSHVASARPQRLNIFQSSYCHFWAEDRGCRFCDIVTHTKQQKDEVGVPTRLRPEDVSETVREALKEPGRFTNICLTAGSVLKGEELFDREVDFYIETLQAIGENFATKKFPSQLIGSAYNERQLARLYEQTGLTSYTSDLEVLDQRAFDLVCPGKSKWVGYHGWKERLVWAVDIFGRGNVGTGLVAGTELAQLSAFASEDNALAATLAEAEDLAEKGVTTVYIVWVPRPGSYFRDQQNASLEYYVQLAQGLHDLRAKYGLGVDFDDYRRCGNHPDSDLSRLL</sequence>
<dbReference type="AlphaFoldDB" id="A0A0B5BC80"/>
<gene>
    <name evidence="1" type="ORF">GPICK_01110</name>
</gene>
<dbReference type="InterPro" id="IPR058240">
    <property type="entry name" value="rSAM_sf"/>
</dbReference>